<dbReference type="Proteomes" id="UP001143347">
    <property type="component" value="Unassembled WGS sequence"/>
</dbReference>
<comment type="subcellular location">
    <subcellularLocation>
        <location evidence="1">Membrane</location>
        <topology evidence="1">Multi-pass membrane protein</topology>
    </subcellularLocation>
</comment>
<feature type="transmembrane region" description="Helical" evidence="5">
    <location>
        <begin position="32"/>
        <end position="55"/>
    </location>
</feature>
<dbReference type="InterPro" id="IPR004841">
    <property type="entry name" value="AA-permease/SLC12A_dom"/>
</dbReference>
<evidence type="ECO:0000313" key="7">
    <source>
        <dbReference type="EMBL" id="MCX2963189.1"/>
    </source>
</evidence>
<feature type="transmembrane region" description="Helical" evidence="5">
    <location>
        <begin position="61"/>
        <end position="83"/>
    </location>
</feature>
<dbReference type="EMBL" id="JAPKFM010000003">
    <property type="protein sequence ID" value="MCX2963189.1"/>
    <property type="molecule type" value="Genomic_DNA"/>
</dbReference>
<feature type="transmembrane region" description="Helical" evidence="5">
    <location>
        <begin position="249"/>
        <end position="272"/>
    </location>
</feature>
<dbReference type="InterPro" id="IPR050367">
    <property type="entry name" value="APC_superfamily"/>
</dbReference>
<protein>
    <submittedName>
        <fullName evidence="7">APC family permease</fullName>
    </submittedName>
</protein>
<feature type="transmembrane region" description="Helical" evidence="5">
    <location>
        <begin position="144"/>
        <end position="165"/>
    </location>
</feature>
<feature type="transmembrane region" description="Helical" evidence="5">
    <location>
        <begin position="351"/>
        <end position="371"/>
    </location>
</feature>
<dbReference type="PANTHER" id="PTHR42770:SF16">
    <property type="entry name" value="AMINO ACID PERMEASE"/>
    <property type="match status" value="1"/>
</dbReference>
<accession>A0A9X3D1B7</accession>
<evidence type="ECO:0000256" key="5">
    <source>
        <dbReference type="SAM" id="Phobius"/>
    </source>
</evidence>
<evidence type="ECO:0000313" key="8">
    <source>
        <dbReference type="Proteomes" id="UP001143347"/>
    </source>
</evidence>
<evidence type="ECO:0000259" key="6">
    <source>
        <dbReference type="Pfam" id="PF00324"/>
    </source>
</evidence>
<evidence type="ECO:0000256" key="3">
    <source>
        <dbReference type="ARBA" id="ARBA00022989"/>
    </source>
</evidence>
<feature type="transmembrane region" description="Helical" evidence="5">
    <location>
        <begin position="104"/>
        <end position="132"/>
    </location>
</feature>
<comment type="caution">
    <text evidence="7">The sequence shown here is derived from an EMBL/GenBank/DDBJ whole genome shotgun (WGS) entry which is preliminary data.</text>
</comment>
<organism evidence="7 8">
    <name type="scientific">Gordonia aquimaris</name>
    <dbReference type="NCBI Taxonomy" id="2984863"/>
    <lineage>
        <taxon>Bacteria</taxon>
        <taxon>Bacillati</taxon>
        <taxon>Actinomycetota</taxon>
        <taxon>Actinomycetes</taxon>
        <taxon>Mycobacteriales</taxon>
        <taxon>Gordoniaceae</taxon>
        <taxon>Gordonia</taxon>
    </lineage>
</organism>
<feature type="transmembrane region" description="Helical" evidence="5">
    <location>
        <begin position="292"/>
        <end position="315"/>
    </location>
</feature>
<gene>
    <name evidence="7" type="ORF">OSB52_03690</name>
</gene>
<keyword evidence="4 5" id="KW-0472">Membrane</keyword>
<feature type="transmembrane region" description="Helical" evidence="5">
    <location>
        <begin position="215"/>
        <end position="237"/>
    </location>
</feature>
<feature type="domain" description="Amino acid permease/ SLC12A" evidence="6">
    <location>
        <begin position="52"/>
        <end position="468"/>
    </location>
</feature>
<feature type="transmembrane region" description="Helical" evidence="5">
    <location>
        <begin position="453"/>
        <end position="473"/>
    </location>
</feature>
<dbReference type="GO" id="GO:0055085">
    <property type="term" value="P:transmembrane transport"/>
    <property type="evidence" value="ECO:0007669"/>
    <property type="project" value="InterPro"/>
</dbReference>
<evidence type="ECO:0000256" key="4">
    <source>
        <dbReference type="ARBA" id="ARBA00023136"/>
    </source>
</evidence>
<dbReference type="Gene3D" id="1.20.1740.10">
    <property type="entry name" value="Amino acid/polyamine transporter I"/>
    <property type="match status" value="1"/>
</dbReference>
<dbReference type="GO" id="GO:0016020">
    <property type="term" value="C:membrane"/>
    <property type="evidence" value="ECO:0007669"/>
    <property type="project" value="UniProtKB-SubCell"/>
</dbReference>
<reference evidence="7" key="1">
    <citation type="submission" date="2022-10" db="EMBL/GenBank/DDBJ databases">
        <title>WGS of marine actinomycetes from Thailand.</title>
        <authorList>
            <person name="Thawai C."/>
        </authorList>
    </citation>
    <scope>NUCLEOTIDE SEQUENCE</scope>
    <source>
        <strain evidence="7">SW21</strain>
    </source>
</reference>
<keyword evidence="8" id="KW-1185">Reference proteome</keyword>
<evidence type="ECO:0000256" key="2">
    <source>
        <dbReference type="ARBA" id="ARBA00022692"/>
    </source>
</evidence>
<dbReference type="Pfam" id="PF00324">
    <property type="entry name" value="AA_permease"/>
    <property type="match status" value="1"/>
</dbReference>
<feature type="transmembrane region" description="Helical" evidence="5">
    <location>
        <begin position="417"/>
        <end position="441"/>
    </location>
</feature>
<feature type="transmembrane region" description="Helical" evidence="5">
    <location>
        <begin position="172"/>
        <end position="195"/>
    </location>
</feature>
<sequence length="491" mass="51397">MTENTLAPSSSPQSNADAATTPALTGRMSMGALLLTVLAFSAPIAVVAGYIPFTISFGGPAATLIFIMATVFLLLFAVGYVTMAKSLPKPGSFYAFISAGLGKIPGLGGAFLAVVSYLLMLGGCYVFIGLTANEFIASLDGPEIPWWVWTIASWLIVSVMCYFHIEVSAKVLSVAMLLEIAIVLVFNVAVLVHGGGPEGFSATPLNPAELSNGDIGVAMLFAIMVFLGFEATALFRDEVRDPDKTIPRATYGAVLFVGSLYIVSCYLLTTAYGSNAVETATNDPKSMFPDAIGNLAAPVFTQLTFLFIITSELAAAISVHNVTARYAYNLGVDNALPAWLARVHPRHHSPYRASVTVAAVVAVILVILSLANTAGDGLDAQLFGLGTVGVLVLMCLVSLSVIGWFARRGISNGGNVFKCFIAPALAVIALGTTVVLAVMHLDLVVGGAPGQNTGLLFILAASLLCGSVLAVYFRARKPEVFRRLGRADVAG</sequence>
<keyword evidence="2 5" id="KW-0812">Transmembrane</keyword>
<proteinExistence type="predicted"/>
<feature type="transmembrane region" description="Helical" evidence="5">
    <location>
        <begin position="383"/>
        <end position="405"/>
    </location>
</feature>
<keyword evidence="3 5" id="KW-1133">Transmembrane helix</keyword>
<name>A0A9X3D1B7_9ACTN</name>
<dbReference type="RefSeq" id="WP_266060230.1">
    <property type="nucleotide sequence ID" value="NZ_JAPKFM010000003.1"/>
</dbReference>
<dbReference type="PIRSF" id="PIRSF006060">
    <property type="entry name" value="AA_transporter"/>
    <property type="match status" value="1"/>
</dbReference>
<evidence type="ECO:0000256" key="1">
    <source>
        <dbReference type="ARBA" id="ARBA00004141"/>
    </source>
</evidence>
<dbReference type="PANTHER" id="PTHR42770">
    <property type="entry name" value="AMINO ACID TRANSPORTER-RELATED"/>
    <property type="match status" value="1"/>
</dbReference>
<dbReference type="AlphaFoldDB" id="A0A9X3D1B7"/>